<accession>A0A562ICT2</accession>
<keyword evidence="3" id="KW-1185">Reference proteome</keyword>
<dbReference type="AlphaFoldDB" id="A0A562ICT2"/>
<dbReference type="Gene3D" id="2.40.320.10">
    <property type="entry name" value="Hypothetical Protein Pfu-838710-001"/>
    <property type="match status" value="1"/>
</dbReference>
<dbReference type="InterPro" id="IPR033469">
    <property type="entry name" value="CYTH-like_dom_sf"/>
</dbReference>
<feature type="domain" description="CYTH" evidence="1">
    <location>
        <begin position="3"/>
        <end position="181"/>
    </location>
</feature>
<dbReference type="Proteomes" id="UP000319825">
    <property type="component" value="Unassembled WGS sequence"/>
</dbReference>
<dbReference type="PANTHER" id="PTHR21028">
    <property type="entry name" value="SI:CH211-156B7.4"/>
    <property type="match status" value="1"/>
</dbReference>
<dbReference type="NCBIfam" id="TIGR00318">
    <property type="entry name" value="cyaB"/>
    <property type="match status" value="1"/>
</dbReference>
<dbReference type="EMBL" id="VLKE01000001">
    <property type="protein sequence ID" value="TWH68523.1"/>
    <property type="molecule type" value="Genomic_DNA"/>
</dbReference>
<evidence type="ECO:0000313" key="2">
    <source>
        <dbReference type="EMBL" id="TWH68523.1"/>
    </source>
</evidence>
<dbReference type="SMART" id="SM01118">
    <property type="entry name" value="CYTH"/>
    <property type="match status" value="1"/>
</dbReference>
<sequence>MRYIEVEKKYSLPDAEVLKSRLVELGAKPAEPTRQIDAYYNAPHRDFLAPATMSEWLRVRTEDHGASINFKRWHPVDAVTKTHADEYETSVGDAEAVRLLLAALDFQPLVTVDKTRQAWTLSDVEIVFDHVVGAGDFVEFEFKGEAVDVVDATQRLDEFIASLDVALGQQVNKGYPHILLGRDH</sequence>
<dbReference type="CDD" id="cd07890">
    <property type="entry name" value="CYTH-like_AC_IV-like"/>
    <property type="match status" value="1"/>
</dbReference>
<evidence type="ECO:0000313" key="3">
    <source>
        <dbReference type="Proteomes" id="UP000319825"/>
    </source>
</evidence>
<gene>
    <name evidence="2" type="ORF">JD77_03518</name>
</gene>
<dbReference type="Pfam" id="PF01928">
    <property type="entry name" value="CYTH"/>
    <property type="match status" value="1"/>
</dbReference>
<dbReference type="PROSITE" id="PS51707">
    <property type="entry name" value="CYTH"/>
    <property type="match status" value="1"/>
</dbReference>
<reference evidence="2 3" key="1">
    <citation type="submission" date="2019-07" db="EMBL/GenBank/DDBJ databases">
        <title>R&amp;d 2014.</title>
        <authorList>
            <person name="Klenk H.-P."/>
        </authorList>
    </citation>
    <scope>NUCLEOTIDE SEQUENCE [LARGE SCALE GENOMIC DNA]</scope>
    <source>
        <strain evidence="2 3">DSM 43868</strain>
    </source>
</reference>
<proteinExistence type="predicted"/>
<dbReference type="InterPro" id="IPR023577">
    <property type="entry name" value="CYTH_domain"/>
</dbReference>
<dbReference type="PANTHER" id="PTHR21028:SF2">
    <property type="entry name" value="CYTH DOMAIN-CONTAINING PROTEIN"/>
    <property type="match status" value="1"/>
</dbReference>
<protein>
    <submittedName>
        <fullName evidence="2">Adenylate cyclase class 2</fullName>
    </submittedName>
</protein>
<organism evidence="2 3">
    <name type="scientific">Micromonospora olivasterospora</name>
    <dbReference type="NCBI Taxonomy" id="1880"/>
    <lineage>
        <taxon>Bacteria</taxon>
        <taxon>Bacillati</taxon>
        <taxon>Actinomycetota</taxon>
        <taxon>Actinomycetes</taxon>
        <taxon>Micromonosporales</taxon>
        <taxon>Micromonosporaceae</taxon>
        <taxon>Micromonospora</taxon>
    </lineage>
</organism>
<dbReference type="SUPFAM" id="SSF55154">
    <property type="entry name" value="CYTH-like phosphatases"/>
    <property type="match status" value="1"/>
</dbReference>
<dbReference type="InterPro" id="IPR008173">
    <property type="entry name" value="Adenylyl_cyclase_CyaB"/>
</dbReference>
<dbReference type="RefSeq" id="WP_170286467.1">
    <property type="nucleotide sequence ID" value="NZ_BAAATQ010000225.1"/>
</dbReference>
<comment type="caution">
    <text evidence="2">The sequence shown here is derived from an EMBL/GenBank/DDBJ whole genome shotgun (WGS) entry which is preliminary data.</text>
</comment>
<name>A0A562ICT2_MICOL</name>
<evidence type="ECO:0000259" key="1">
    <source>
        <dbReference type="PROSITE" id="PS51707"/>
    </source>
</evidence>